<evidence type="ECO:0000259" key="8">
    <source>
        <dbReference type="Pfam" id="PF13813"/>
    </source>
</evidence>
<feature type="transmembrane region" description="Helical" evidence="7">
    <location>
        <begin position="71"/>
        <end position="91"/>
    </location>
</feature>
<dbReference type="GO" id="GO:0016020">
    <property type="term" value="C:membrane"/>
    <property type="evidence" value="ECO:0007669"/>
    <property type="project" value="UniProtKB-SubCell"/>
</dbReference>
<evidence type="ECO:0000256" key="6">
    <source>
        <dbReference type="ARBA" id="ARBA00023136"/>
    </source>
</evidence>
<feature type="transmembrane region" description="Helical" evidence="7">
    <location>
        <begin position="291"/>
        <end position="315"/>
    </location>
</feature>
<keyword evidence="5 7" id="KW-1133">Transmembrane helix</keyword>
<sequence>MDFAVPVPVQKTCWVLPLCYILGHYLLCAFSMTYTQGTSPWRRLYFILALYLVYLQTKSLAPLIADPPIKAVVYMHAFLHAFHILNLLLILKVDNLDYQKKILAQPCESRVKNLLSALYLLLSYRGIQTKWQAKNTPMFPLYFSGRATICSLRFCLRQCVISLWQLVVFGHLVLASQQLVPAKTTCGYILAALVDHSGLNIGLWVVMWVTLARIVIDSTYRLASVVFVATGICAPETWPPFFNSVFDAWTLRRFWGRYWHQLLRWPFTAAATIFVENICRLSKPGLLERYLRVFCVFTLSGVLHSIFDICIGVPLQESGAFRFFCGFTLGFMIEDGVQSLWAHMLGKSKGLALESEERIEAEVDGGKTATPLWQKVVGYIWVCTWLSMTTGPYIQPLFSRLCQHGVADDFVRFIELVNHSASMKDVSIAALCIWLTFGPFM</sequence>
<evidence type="ECO:0000256" key="5">
    <source>
        <dbReference type="ARBA" id="ARBA00022989"/>
    </source>
</evidence>
<dbReference type="PANTHER" id="PTHR31595:SF27">
    <property type="entry name" value="WAX SYNTHASE DOMAIN-CONTAINING PROTEIN-RELATED"/>
    <property type="match status" value="1"/>
</dbReference>
<evidence type="ECO:0000313" key="10">
    <source>
        <dbReference type="Proteomes" id="UP000541154"/>
    </source>
</evidence>
<comment type="similarity">
    <text evidence="2">Belongs to the wax synthase family.</text>
</comment>
<keyword evidence="3" id="KW-0808">Transferase</keyword>
<feature type="transmembrane region" description="Helical" evidence="7">
    <location>
        <begin position="222"/>
        <end position="242"/>
    </location>
</feature>
<dbReference type="InterPro" id="IPR044851">
    <property type="entry name" value="Wax_synthase"/>
</dbReference>
<evidence type="ECO:0000313" key="9">
    <source>
        <dbReference type="EMBL" id="KAF5865522.1"/>
    </source>
</evidence>
<comment type="subcellular location">
    <subcellularLocation>
        <location evidence="1">Membrane</location>
        <topology evidence="1">Multi-pass membrane protein</topology>
    </subcellularLocation>
</comment>
<organism evidence="9 10">
    <name type="scientific">Petromyces alliaceus</name>
    <name type="common">Aspergillus alliaceus</name>
    <dbReference type="NCBI Taxonomy" id="209559"/>
    <lineage>
        <taxon>Eukaryota</taxon>
        <taxon>Fungi</taxon>
        <taxon>Dikarya</taxon>
        <taxon>Ascomycota</taxon>
        <taxon>Pezizomycotina</taxon>
        <taxon>Eurotiomycetes</taxon>
        <taxon>Eurotiomycetidae</taxon>
        <taxon>Eurotiales</taxon>
        <taxon>Aspergillaceae</taxon>
        <taxon>Aspergillus</taxon>
        <taxon>Aspergillus subgen. Circumdati</taxon>
    </lineage>
</organism>
<dbReference type="GO" id="GO:0008374">
    <property type="term" value="F:O-acyltransferase activity"/>
    <property type="evidence" value="ECO:0007669"/>
    <property type="project" value="InterPro"/>
</dbReference>
<feature type="transmembrane region" description="Helical" evidence="7">
    <location>
        <begin position="154"/>
        <end position="175"/>
    </location>
</feature>
<keyword evidence="6 7" id="KW-0472">Membrane</keyword>
<evidence type="ECO:0000256" key="3">
    <source>
        <dbReference type="ARBA" id="ARBA00022679"/>
    </source>
</evidence>
<evidence type="ECO:0000256" key="7">
    <source>
        <dbReference type="SAM" id="Phobius"/>
    </source>
</evidence>
<feature type="transmembrane region" description="Helical" evidence="7">
    <location>
        <begin position="262"/>
        <end position="279"/>
    </location>
</feature>
<dbReference type="GO" id="GO:0006629">
    <property type="term" value="P:lipid metabolic process"/>
    <property type="evidence" value="ECO:0007669"/>
    <property type="project" value="InterPro"/>
</dbReference>
<reference evidence="9 10" key="1">
    <citation type="submission" date="2019-04" db="EMBL/GenBank/DDBJ databases">
        <title>Aspergillus burnettii sp. nov., novel species from soil in southeast Queensland.</title>
        <authorList>
            <person name="Gilchrist C.L.M."/>
            <person name="Pitt J.I."/>
            <person name="Lange L."/>
            <person name="Lacey H.J."/>
            <person name="Vuong D."/>
            <person name="Midgley D.J."/>
            <person name="Greenfield P."/>
            <person name="Bradbury M."/>
            <person name="Lacey E."/>
            <person name="Busk P.K."/>
            <person name="Pilgaard B."/>
            <person name="Chooi Y.H."/>
            <person name="Piggott A.M."/>
        </authorList>
    </citation>
    <scope>NUCLEOTIDE SEQUENCE [LARGE SCALE GENOMIC DNA]</scope>
    <source>
        <strain evidence="9 10">FRR 5400</strain>
    </source>
</reference>
<name>A0A8H6ABT1_PETAA</name>
<keyword evidence="4 7" id="KW-0812">Transmembrane</keyword>
<keyword evidence="10" id="KW-1185">Reference proteome</keyword>
<evidence type="ECO:0000256" key="1">
    <source>
        <dbReference type="ARBA" id="ARBA00004141"/>
    </source>
</evidence>
<feature type="transmembrane region" description="Helical" evidence="7">
    <location>
        <begin position="14"/>
        <end position="32"/>
    </location>
</feature>
<gene>
    <name evidence="9" type="ORF">ETB97_003365</name>
</gene>
<feature type="domain" description="Wax synthase" evidence="8">
    <location>
        <begin position="238"/>
        <end position="325"/>
    </location>
</feature>
<evidence type="ECO:0000256" key="4">
    <source>
        <dbReference type="ARBA" id="ARBA00022692"/>
    </source>
</evidence>
<dbReference type="Proteomes" id="UP000541154">
    <property type="component" value="Unassembled WGS sequence"/>
</dbReference>
<feature type="transmembrane region" description="Helical" evidence="7">
    <location>
        <begin position="187"/>
        <end position="210"/>
    </location>
</feature>
<dbReference type="AlphaFoldDB" id="A0A8H6ABT1"/>
<evidence type="ECO:0000256" key="2">
    <source>
        <dbReference type="ARBA" id="ARBA00007282"/>
    </source>
</evidence>
<dbReference type="PANTHER" id="PTHR31595">
    <property type="entry name" value="LONG-CHAIN-ALCOHOL O-FATTY-ACYLTRANSFERASE 3-RELATED"/>
    <property type="match status" value="1"/>
</dbReference>
<proteinExistence type="inferred from homology"/>
<dbReference type="Pfam" id="PF13813">
    <property type="entry name" value="MBOAT_2"/>
    <property type="match status" value="1"/>
</dbReference>
<comment type="caution">
    <text evidence="9">The sequence shown here is derived from an EMBL/GenBank/DDBJ whole genome shotgun (WGS) entry which is preliminary data.</text>
</comment>
<protein>
    <recommendedName>
        <fullName evidence="8">Wax synthase domain-containing protein</fullName>
    </recommendedName>
</protein>
<dbReference type="EMBL" id="SPNV01000018">
    <property type="protein sequence ID" value="KAF5865522.1"/>
    <property type="molecule type" value="Genomic_DNA"/>
</dbReference>
<accession>A0A8H6ABT1</accession>
<dbReference type="InterPro" id="IPR032805">
    <property type="entry name" value="Wax_synthase_dom"/>
</dbReference>